<keyword evidence="2" id="KW-0812">Transmembrane</keyword>
<evidence type="ECO:0000256" key="2">
    <source>
        <dbReference type="SAM" id="Phobius"/>
    </source>
</evidence>
<gene>
    <name evidence="3" type="ORF">CEY00_Acc29146</name>
</gene>
<keyword evidence="2" id="KW-1133">Transmembrane helix</keyword>
<evidence type="ECO:0000313" key="3">
    <source>
        <dbReference type="EMBL" id="PSR91799.1"/>
    </source>
</evidence>
<dbReference type="PANTHER" id="PTHR35469">
    <property type="entry name" value="TRANSMEMBRANE PROTEIN"/>
    <property type="match status" value="1"/>
</dbReference>
<keyword evidence="2" id="KW-0472">Membrane</keyword>
<reference evidence="4" key="2">
    <citation type="journal article" date="2018" name="BMC Genomics">
        <title>A manually annotated Actinidia chinensis var. chinensis (kiwifruit) genome highlights the challenges associated with draft genomes and gene prediction in plants.</title>
        <authorList>
            <person name="Pilkington S.M."/>
            <person name="Crowhurst R."/>
            <person name="Hilario E."/>
            <person name="Nardozza S."/>
            <person name="Fraser L."/>
            <person name="Peng Y."/>
            <person name="Gunaseelan K."/>
            <person name="Simpson R."/>
            <person name="Tahir J."/>
            <person name="Deroles S.C."/>
            <person name="Templeton K."/>
            <person name="Luo Z."/>
            <person name="Davy M."/>
            <person name="Cheng C."/>
            <person name="McNeilage M."/>
            <person name="Scaglione D."/>
            <person name="Liu Y."/>
            <person name="Zhang Q."/>
            <person name="Datson P."/>
            <person name="De Silva N."/>
            <person name="Gardiner S.E."/>
            <person name="Bassett H."/>
            <person name="Chagne D."/>
            <person name="McCallum J."/>
            <person name="Dzierzon H."/>
            <person name="Deng C."/>
            <person name="Wang Y.Y."/>
            <person name="Barron L."/>
            <person name="Manako K."/>
            <person name="Bowen J."/>
            <person name="Foster T.M."/>
            <person name="Erridge Z.A."/>
            <person name="Tiffin H."/>
            <person name="Waite C.N."/>
            <person name="Davies K.M."/>
            <person name="Grierson E.P."/>
            <person name="Laing W.A."/>
            <person name="Kirk R."/>
            <person name="Chen X."/>
            <person name="Wood M."/>
            <person name="Montefiori M."/>
            <person name="Brummell D.A."/>
            <person name="Schwinn K.E."/>
            <person name="Catanach A."/>
            <person name="Fullerton C."/>
            <person name="Li D."/>
            <person name="Meiyalaghan S."/>
            <person name="Nieuwenhuizen N."/>
            <person name="Read N."/>
            <person name="Prakash R."/>
            <person name="Hunter D."/>
            <person name="Zhang H."/>
            <person name="McKenzie M."/>
            <person name="Knabel M."/>
            <person name="Harris A."/>
            <person name="Allan A.C."/>
            <person name="Gleave A."/>
            <person name="Chen A."/>
            <person name="Janssen B.J."/>
            <person name="Plunkett B."/>
            <person name="Ampomah-Dwamena C."/>
            <person name="Voogd C."/>
            <person name="Leif D."/>
            <person name="Lafferty D."/>
            <person name="Souleyre E.J.F."/>
            <person name="Varkonyi-Gasic E."/>
            <person name="Gambi F."/>
            <person name="Hanley J."/>
            <person name="Yao J.L."/>
            <person name="Cheung J."/>
            <person name="David K.M."/>
            <person name="Warren B."/>
            <person name="Marsh K."/>
            <person name="Snowden K.C."/>
            <person name="Lin-Wang K."/>
            <person name="Brian L."/>
            <person name="Martinez-Sanchez M."/>
            <person name="Wang M."/>
            <person name="Ileperuma N."/>
            <person name="Macnee N."/>
            <person name="Campin R."/>
            <person name="McAtee P."/>
            <person name="Drummond R.S.M."/>
            <person name="Espley R.V."/>
            <person name="Ireland H.S."/>
            <person name="Wu R."/>
            <person name="Atkinson R.G."/>
            <person name="Karunairetnam S."/>
            <person name="Bulley S."/>
            <person name="Chunkath S."/>
            <person name="Hanley Z."/>
            <person name="Storey R."/>
            <person name="Thrimawithana A.H."/>
            <person name="Thomson S."/>
            <person name="David C."/>
            <person name="Testolin R."/>
            <person name="Huang H."/>
            <person name="Hellens R.P."/>
            <person name="Schaffer R.J."/>
        </authorList>
    </citation>
    <scope>NUCLEOTIDE SEQUENCE [LARGE SCALE GENOMIC DNA]</scope>
    <source>
        <strain evidence="4">cv. Red5</strain>
    </source>
</reference>
<reference evidence="3 4" key="1">
    <citation type="submission" date="2017-07" db="EMBL/GenBank/DDBJ databases">
        <title>An improved, manually edited Actinidia chinensis var. chinensis (kiwifruit) genome highlights the challenges associated with draft genomes and gene prediction in plants.</title>
        <authorList>
            <person name="Pilkington S."/>
            <person name="Crowhurst R."/>
            <person name="Hilario E."/>
            <person name="Nardozza S."/>
            <person name="Fraser L."/>
            <person name="Peng Y."/>
            <person name="Gunaseelan K."/>
            <person name="Simpson R."/>
            <person name="Tahir J."/>
            <person name="Deroles S."/>
            <person name="Templeton K."/>
            <person name="Luo Z."/>
            <person name="Davy M."/>
            <person name="Cheng C."/>
            <person name="Mcneilage M."/>
            <person name="Scaglione D."/>
            <person name="Liu Y."/>
            <person name="Zhang Q."/>
            <person name="Datson P."/>
            <person name="De Silva N."/>
            <person name="Gardiner S."/>
            <person name="Bassett H."/>
            <person name="Chagne D."/>
            <person name="Mccallum J."/>
            <person name="Dzierzon H."/>
            <person name="Deng C."/>
            <person name="Wang Y.-Y."/>
            <person name="Barron N."/>
            <person name="Manako K."/>
            <person name="Bowen J."/>
            <person name="Foster T."/>
            <person name="Erridge Z."/>
            <person name="Tiffin H."/>
            <person name="Waite C."/>
            <person name="Davies K."/>
            <person name="Grierson E."/>
            <person name="Laing W."/>
            <person name="Kirk R."/>
            <person name="Chen X."/>
            <person name="Wood M."/>
            <person name="Montefiori M."/>
            <person name="Brummell D."/>
            <person name="Schwinn K."/>
            <person name="Catanach A."/>
            <person name="Fullerton C."/>
            <person name="Li D."/>
            <person name="Meiyalaghan S."/>
            <person name="Nieuwenhuizen N."/>
            <person name="Read N."/>
            <person name="Prakash R."/>
            <person name="Hunter D."/>
            <person name="Zhang H."/>
            <person name="Mckenzie M."/>
            <person name="Knabel M."/>
            <person name="Harris A."/>
            <person name="Allan A."/>
            <person name="Chen A."/>
            <person name="Janssen B."/>
            <person name="Plunkett B."/>
            <person name="Dwamena C."/>
            <person name="Voogd C."/>
            <person name="Leif D."/>
            <person name="Lafferty D."/>
            <person name="Souleyre E."/>
            <person name="Varkonyi-Gasic E."/>
            <person name="Gambi F."/>
            <person name="Hanley J."/>
            <person name="Yao J.-L."/>
            <person name="Cheung J."/>
            <person name="David K."/>
            <person name="Warren B."/>
            <person name="Marsh K."/>
            <person name="Snowden K."/>
            <person name="Lin-Wang K."/>
            <person name="Brian L."/>
            <person name="Martinez-Sanchez M."/>
            <person name="Wang M."/>
            <person name="Ileperuma N."/>
            <person name="Macnee N."/>
            <person name="Campin R."/>
            <person name="Mcatee P."/>
            <person name="Drummond R."/>
            <person name="Espley R."/>
            <person name="Ireland H."/>
            <person name="Wu R."/>
            <person name="Atkinson R."/>
            <person name="Karunairetnam S."/>
            <person name="Bulley S."/>
            <person name="Chunkath S."/>
            <person name="Hanley Z."/>
            <person name="Storey R."/>
            <person name="Thrimawithana A."/>
            <person name="Thomson S."/>
            <person name="David C."/>
            <person name="Testolin R."/>
        </authorList>
    </citation>
    <scope>NUCLEOTIDE SEQUENCE [LARGE SCALE GENOMIC DNA]</scope>
    <source>
        <strain evidence="4">cv. Red5</strain>
        <tissue evidence="3">Young leaf</tissue>
    </source>
</reference>
<protein>
    <submittedName>
        <fullName evidence="3">ATP-dependent 6-phosphofructokinase</fullName>
    </submittedName>
</protein>
<dbReference type="OrthoDB" id="1922492at2759"/>
<proteinExistence type="predicted"/>
<dbReference type="PANTHER" id="PTHR35469:SF4">
    <property type="entry name" value="TRANSMEMBRANE PROTEIN"/>
    <property type="match status" value="1"/>
</dbReference>
<feature type="transmembrane region" description="Helical" evidence="2">
    <location>
        <begin position="276"/>
        <end position="298"/>
    </location>
</feature>
<comment type="caution">
    <text evidence="3">The sequence shown here is derived from an EMBL/GenBank/DDBJ whole genome shotgun (WGS) entry which is preliminary data.</text>
</comment>
<accession>A0A2R6PIX3</accession>
<feature type="region of interest" description="Disordered" evidence="1">
    <location>
        <begin position="27"/>
        <end position="72"/>
    </location>
</feature>
<dbReference type="Proteomes" id="UP000241394">
    <property type="component" value="Chromosome LG25"/>
</dbReference>
<dbReference type="OMA" id="ALFMDCA"/>
<feature type="region of interest" description="Disordered" evidence="1">
    <location>
        <begin position="93"/>
        <end position="120"/>
    </location>
</feature>
<sequence length="303" mass="33098">MATATSSRDARRRRIVDRGADRLALITGRFQTLPSSSSPPESHHSHTDSCPPSISHPPDLGSHEGEDKSSSSLLLQHESLLLQHESLLLQHESASESVEINADDSQSREQPFLHKSETSTGALRGTPMEIYDTLQSPQAVSTVQDSPISPPGTHDRLEPQVCRCKFFTPNQISSAIAATERTRIYCTLAVAILVVLSYGGFPILGSSIIRNLVFFKPLYLVLLTNVSIVLARLLLKEQRGLERVEQEANNVSSVGRYDLAEQAGKALEWGLALQNVMGAAFMDFSVYAILVICGLSLAHKLTL</sequence>
<keyword evidence="3" id="KW-0808">Transferase</keyword>
<feature type="transmembrane region" description="Helical" evidence="2">
    <location>
        <begin position="217"/>
        <end position="235"/>
    </location>
</feature>
<feature type="transmembrane region" description="Helical" evidence="2">
    <location>
        <begin position="184"/>
        <end position="205"/>
    </location>
</feature>
<keyword evidence="4" id="KW-1185">Reference proteome</keyword>
<organism evidence="3 4">
    <name type="scientific">Actinidia chinensis var. chinensis</name>
    <name type="common">Chinese soft-hair kiwi</name>
    <dbReference type="NCBI Taxonomy" id="1590841"/>
    <lineage>
        <taxon>Eukaryota</taxon>
        <taxon>Viridiplantae</taxon>
        <taxon>Streptophyta</taxon>
        <taxon>Embryophyta</taxon>
        <taxon>Tracheophyta</taxon>
        <taxon>Spermatophyta</taxon>
        <taxon>Magnoliopsida</taxon>
        <taxon>eudicotyledons</taxon>
        <taxon>Gunneridae</taxon>
        <taxon>Pentapetalae</taxon>
        <taxon>asterids</taxon>
        <taxon>Ericales</taxon>
        <taxon>Actinidiaceae</taxon>
        <taxon>Actinidia</taxon>
    </lineage>
</organism>
<name>A0A2R6PIX3_ACTCC</name>
<dbReference type="FunCoup" id="A0A2R6PIX3">
    <property type="interactions" value="3003"/>
</dbReference>
<keyword evidence="3" id="KW-0418">Kinase</keyword>
<dbReference type="EMBL" id="NKQK01000025">
    <property type="protein sequence ID" value="PSR91799.1"/>
    <property type="molecule type" value="Genomic_DNA"/>
</dbReference>
<dbReference type="AlphaFoldDB" id="A0A2R6PIX3"/>
<dbReference type="Gramene" id="PSR91799">
    <property type="protein sequence ID" value="PSR91799"/>
    <property type="gene ID" value="CEY00_Acc29146"/>
</dbReference>
<dbReference type="GO" id="GO:0016301">
    <property type="term" value="F:kinase activity"/>
    <property type="evidence" value="ECO:0007669"/>
    <property type="project" value="UniProtKB-KW"/>
</dbReference>
<feature type="compositionally biased region" description="Basic and acidic residues" evidence="1">
    <location>
        <begin position="105"/>
        <end position="117"/>
    </location>
</feature>
<dbReference type="InParanoid" id="A0A2R6PIX3"/>
<evidence type="ECO:0000256" key="1">
    <source>
        <dbReference type="SAM" id="MobiDB-lite"/>
    </source>
</evidence>
<evidence type="ECO:0000313" key="4">
    <source>
        <dbReference type="Proteomes" id="UP000241394"/>
    </source>
</evidence>
<dbReference type="STRING" id="1590841.A0A2R6PIX3"/>